<protein>
    <recommendedName>
        <fullName evidence="4">DNA polymerase delta subunit 3</fullName>
    </recommendedName>
</protein>
<reference evidence="2 3" key="1">
    <citation type="journal article" date="2019" name="Front. Genet.">
        <title>Whole-Genome Sequencing of the Opportunistic Yeast Pathogen Candida inconspicua Uncovers Its Hybrid Origin.</title>
        <authorList>
            <person name="Mixao V."/>
            <person name="Hansen A.P."/>
            <person name="Saus E."/>
            <person name="Boekhout T."/>
            <person name="Lass-Florl C."/>
            <person name="Gabaldon T."/>
        </authorList>
    </citation>
    <scope>NUCLEOTIDE SEQUENCE [LARGE SCALE GENOMIC DNA]</scope>
    <source>
        <strain evidence="2 3">CBS 180</strain>
    </source>
</reference>
<dbReference type="Proteomes" id="UP000307173">
    <property type="component" value="Unassembled WGS sequence"/>
</dbReference>
<evidence type="ECO:0008006" key="4">
    <source>
        <dbReference type="Google" id="ProtNLM"/>
    </source>
</evidence>
<evidence type="ECO:0000256" key="1">
    <source>
        <dbReference type="SAM" id="MobiDB-lite"/>
    </source>
</evidence>
<gene>
    <name evidence="2" type="ORF">CANINC_000220</name>
</gene>
<proteinExistence type="predicted"/>
<feature type="compositionally biased region" description="Acidic residues" evidence="1">
    <location>
        <begin position="222"/>
        <end position="236"/>
    </location>
</feature>
<sequence length="359" mass="40419">MDFQDLSRRVLIDRLPVTVSYIAKMSKISISKAAEVLEEFYQRYKTEGLIAKYSSCQKGNSADNTRPADLLIKIGNNGDRIFSVQTDNSSLTNVLEMCKKRWDPETLTACGMIQTLTYEPKAVLSETVDIEKPTKQPLKVEPKKSSVRTDVTTTADVTNRPVYTSRKAASAPSATASTKPVYTSRKRGLEKSQQKEDVKRKQEVTKRAKTEPSQTVSKELQELMEDDFTDDDDDVAMEGGQDEYKYDDIDVSAPDVTEHVENDIIEEENNEHPNPIEKITRKDTRPVATQTPKQEEIPEVETHVDSEGYIVTKVNRKPPQSSLQPNKQKYNIDTKPKNTSTVKAGTKQSTLASFFGKKK</sequence>
<keyword evidence="3" id="KW-1185">Reference proteome</keyword>
<comment type="caution">
    <text evidence="2">The sequence shown here is derived from an EMBL/GenBank/DDBJ whole genome shotgun (WGS) entry which is preliminary data.</text>
</comment>
<evidence type="ECO:0000313" key="2">
    <source>
        <dbReference type="EMBL" id="TID31173.1"/>
    </source>
</evidence>
<feature type="region of interest" description="Disordered" evidence="1">
    <location>
        <begin position="314"/>
        <end position="347"/>
    </location>
</feature>
<feature type="compositionally biased region" description="Low complexity" evidence="1">
    <location>
        <begin position="167"/>
        <end position="180"/>
    </location>
</feature>
<feature type="compositionally biased region" description="Polar residues" evidence="1">
    <location>
        <begin position="318"/>
        <end position="329"/>
    </location>
</feature>
<feature type="compositionally biased region" description="Basic and acidic residues" evidence="1">
    <location>
        <begin position="187"/>
        <end position="210"/>
    </location>
</feature>
<dbReference type="AlphaFoldDB" id="A0A4T0X722"/>
<feature type="compositionally biased region" description="Polar residues" evidence="1">
    <location>
        <begin position="337"/>
        <end position="347"/>
    </location>
</feature>
<evidence type="ECO:0000313" key="3">
    <source>
        <dbReference type="Proteomes" id="UP000307173"/>
    </source>
</evidence>
<dbReference type="EMBL" id="SELW01000040">
    <property type="protein sequence ID" value="TID31173.1"/>
    <property type="molecule type" value="Genomic_DNA"/>
</dbReference>
<feature type="region of interest" description="Disordered" evidence="1">
    <location>
        <begin position="159"/>
        <end position="296"/>
    </location>
</feature>
<organism evidence="2 3">
    <name type="scientific">Pichia inconspicua</name>
    <dbReference type="NCBI Taxonomy" id="52247"/>
    <lineage>
        <taxon>Eukaryota</taxon>
        <taxon>Fungi</taxon>
        <taxon>Dikarya</taxon>
        <taxon>Ascomycota</taxon>
        <taxon>Saccharomycotina</taxon>
        <taxon>Pichiomycetes</taxon>
        <taxon>Pichiales</taxon>
        <taxon>Pichiaceae</taxon>
        <taxon>Pichia</taxon>
    </lineage>
</organism>
<dbReference type="STRING" id="52247.A0A4T0X722"/>
<accession>A0A4T0X722</accession>
<feature type="compositionally biased region" description="Basic and acidic residues" evidence="1">
    <location>
        <begin position="270"/>
        <end position="285"/>
    </location>
</feature>
<name>A0A4T0X722_9ASCO</name>